<reference evidence="3" key="1">
    <citation type="submission" date="2022-03" db="EMBL/GenBank/DDBJ databases">
        <title>Genome Identification and Characterization of new species Bdellovibrio reynosense LBG001 sp. nov. from a Mexico soil sample.</title>
        <authorList>
            <person name="Camilli A."/>
            <person name="Ajao Y."/>
            <person name="Guo X."/>
        </authorList>
    </citation>
    <scope>NUCLEOTIDE SEQUENCE</scope>
    <source>
        <strain evidence="3">LBG001</strain>
    </source>
</reference>
<dbReference type="RefSeq" id="WP_243535603.1">
    <property type="nucleotide sequence ID" value="NZ_CP093442.1"/>
</dbReference>
<evidence type="ECO:0000313" key="3">
    <source>
        <dbReference type="EMBL" id="UOF00032.1"/>
    </source>
</evidence>
<keyword evidence="4" id="KW-1185">Reference proteome</keyword>
<dbReference type="PANTHER" id="PTHR48107">
    <property type="entry name" value="NADPH-DEPENDENT ALDEHYDE REDUCTASE-LIKE PROTEIN, CHLOROPLASTIC-RELATED"/>
    <property type="match status" value="1"/>
</dbReference>
<dbReference type="Pfam" id="PF13561">
    <property type="entry name" value="adh_short_C2"/>
    <property type="match status" value="1"/>
</dbReference>
<dbReference type="PRINTS" id="PR00081">
    <property type="entry name" value="GDHRDH"/>
</dbReference>
<organism evidence="3 4">
    <name type="scientific">Bdellovibrio reynosensis</name>
    <dbReference type="NCBI Taxonomy" id="2835041"/>
    <lineage>
        <taxon>Bacteria</taxon>
        <taxon>Pseudomonadati</taxon>
        <taxon>Bdellovibrionota</taxon>
        <taxon>Bdellovibrionia</taxon>
        <taxon>Bdellovibrionales</taxon>
        <taxon>Pseudobdellovibrionaceae</taxon>
        <taxon>Bdellovibrio</taxon>
    </lineage>
</organism>
<dbReference type="InterPro" id="IPR036291">
    <property type="entry name" value="NAD(P)-bd_dom_sf"/>
</dbReference>
<name>A0ABY4C7Z5_9BACT</name>
<dbReference type="EMBL" id="CP093442">
    <property type="protein sequence ID" value="UOF00032.1"/>
    <property type="molecule type" value="Genomic_DNA"/>
</dbReference>
<protein>
    <submittedName>
        <fullName evidence="3">SDR family oxidoreductase</fullName>
    </submittedName>
</protein>
<sequence>METNFNLRERTALIVGPFTSTVQSLMMGLTQMGADCVLLDFDNAPSQRFCNQINDAREINPKFGRAISIKSPMKTAEDIKDAIGTAAHSFGSVDLFIDAQVYNKPNRYKIGDPISYLEDEVQHNFKSSVMLSHGVLNFLKTRKRGRILFLLNENYPDPIIAGARGALVPFAQSLAKQVAEHNITVNVLKLGLTEEYILALYPEAKSIKEAVEKLKEKEPHLRITEPDKITNTVTYLVSQYGAAVNGQVISLS</sequence>
<dbReference type="Proteomes" id="UP000830116">
    <property type="component" value="Chromosome"/>
</dbReference>
<evidence type="ECO:0000256" key="2">
    <source>
        <dbReference type="ARBA" id="ARBA00023002"/>
    </source>
</evidence>
<comment type="similarity">
    <text evidence="1">Belongs to the short-chain dehydrogenases/reductases (SDR) family.</text>
</comment>
<dbReference type="InterPro" id="IPR002347">
    <property type="entry name" value="SDR_fam"/>
</dbReference>
<evidence type="ECO:0000256" key="1">
    <source>
        <dbReference type="ARBA" id="ARBA00006484"/>
    </source>
</evidence>
<dbReference type="SUPFAM" id="SSF51735">
    <property type="entry name" value="NAD(P)-binding Rossmann-fold domains"/>
    <property type="match status" value="1"/>
</dbReference>
<dbReference type="Gene3D" id="3.40.50.720">
    <property type="entry name" value="NAD(P)-binding Rossmann-like Domain"/>
    <property type="match status" value="1"/>
</dbReference>
<gene>
    <name evidence="3" type="ORF">MNR06_09995</name>
</gene>
<dbReference type="CDD" id="cd05233">
    <property type="entry name" value="SDR_c"/>
    <property type="match status" value="1"/>
</dbReference>
<keyword evidence="2" id="KW-0560">Oxidoreductase</keyword>
<proteinExistence type="inferred from homology"/>
<accession>A0ABY4C7Z5</accession>
<evidence type="ECO:0000313" key="4">
    <source>
        <dbReference type="Proteomes" id="UP000830116"/>
    </source>
</evidence>